<dbReference type="Pfam" id="PF07873">
    <property type="entry name" value="YabP"/>
    <property type="match status" value="1"/>
</dbReference>
<accession>A0A498CYW6</accession>
<dbReference type="EMBL" id="RCHT01000001">
    <property type="protein sequence ID" value="RLL14853.1"/>
    <property type="molecule type" value="Genomic_DNA"/>
</dbReference>
<organism evidence="1 2">
    <name type="scientific">Anaerotruncus massiliensis</name>
    <name type="common">ex Liu et al. 2021</name>
    <dbReference type="NCBI Taxonomy" id="2321404"/>
    <lineage>
        <taxon>Bacteria</taxon>
        <taxon>Bacillati</taxon>
        <taxon>Bacillota</taxon>
        <taxon>Clostridia</taxon>
        <taxon>Eubacteriales</taxon>
        <taxon>Oscillospiraceae</taxon>
        <taxon>Anaerotruncus</taxon>
    </lineage>
</organism>
<keyword evidence="2" id="KW-1185">Reference proteome</keyword>
<reference evidence="1 2" key="1">
    <citation type="submission" date="2018-10" db="EMBL/GenBank/DDBJ databases">
        <title>Anaerotruncus faecis sp. nov., isolated from human feces.</title>
        <authorList>
            <person name="Wang Y.-J."/>
        </authorList>
    </citation>
    <scope>NUCLEOTIDE SEQUENCE [LARGE SCALE GENOMIC DNA]</scope>
    <source>
        <strain evidence="1 2">22A2-44</strain>
    </source>
</reference>
<dbReference type="RefSeq" id="WP_101551376.1">
    <property type="nucleotide sequence ID" value="NZ_DBFBJK010000305.1"/>
</dbReference>
<dbReference type="Proteomes" id="UP000276301">
    <property type="component" value="Unassembled WGS sequence"/>
</dbReference>
<protein>
    <submittedName>
        <fullName evidence="1">Sporulation protein</fullName>
    </submittedName>
</protein>
<dbReference type="InterPro" id="IPR022476">
    <property type="entry name" value="Spore_YabP/YqfC"/>
</dbReference>
<evidence type="ECO:0000313" key="2">
    <source>
        <dbReference type="Proteomes" id="UP000276301"/>
    </source>
</evidence>
<comment type="caution">
    <text evidence="1">The sequence shown here is derived from an EMBL/GenBank/DDBJ whole genome shotgun (WGS) entry which is preliminary data.</text>
</comment>
<name>A0A498CYW6_9FIRM</name>
<sequence length="99" mass="11229">MFGRKKGKKERYSIADAVSRTLELPVDVLEGLPQLELLGNREAYIEHCQGVLEYNDQIVRLNTGRMILKFTGRRLTLKCLSGDSMTVQGYFTALEFSTV</sequence>
<evidence type="ECO:0000313" key="1">
    <source>
        <dbReference type="EMBL" id="RLL14853.1"/>
    </source>
</evidence>
<gene>
    <name evidence="1" type="ORF">D4A47_02400</name>
</gene>
<proteinExistence type="predicted"/>
<dbReference type="AlphaFoldDB" id="A0A498CYW6"/>